<dbReference type="EMBL" id="DF847412">
    <property type="protein sequence ID" value="GAT51794.1"/>
    <property type="molecule type" value="Genomic_DNA"/>
</dbReference>
<protein>
    <recommendedName>
        <fullName evidence="3">HSF-type DNA-binding domain-containing protein</fullName>
    </recommendedName>
</protein>
<evidence type="ECO:0008006" key="3">
    <source>
        <dbReference type="Google" id="ProtNLM"/>
    </source>
</evidence>
<gene>
    <name evidence="1" type="ORF">MCHLO_08906</name>
</gene>
<accession>A0ABQ0LL18</accession>
<evidence type="ECO:0000313" key="2">
    <source>
        <dbReference type="Proteomes" id="UP000815677"/>
    </source>
</evidence>
<evidence type="ECO:0000313" key="1">
    <source>
        <dbReference type="EMBL" id="GAT51794.1"/>
    </source>
</evidence>
<reference evidence="1" key="1">
    <citation type="submission" date="2014-09" db="EMBL/GenBank/DDBJ databases">
        <title>Genome sequence of the luminous mushroom Mycena chlorophos for searching fungal bioluminescence genes.</title>
        <authorList>
            <person name="Tanaka Y."/>
            <person name="Kasuga D."/>
            <person name="Oba Y."/>
            <person name="Hase S."/>
            <person name="Sato K."/>
            <person name="Oba Y."/>
            <person name="Sakakibara Y."/>
        </authorList>
    </citation>
    <scope>NUCLEOTIDE SEQUENCE</scope>
</reference>
<sequence>MVVDSEVAGSNPSPTEHEEHEKTFLSRLFRISQDKTNASVVGWTSDGHLAVYDPDKLPEVLGLGLTFGGFWREMTKHGFVMKAMRYHHFDSTGRIFYAWKHPVYTSYYQGEDDIDVSGSSIVTDAGPTRALNAGNTPGGDAGR</sequence>
<keyword evidence="2" id="KW-1185">Reference proteome</keyword>
<proteinExistence type="predicted"/>
<organism evidence="1 2">
    <name type="scientific">Mycena chlorophos</name>
    <name type="common">Agaric fungus</name>
    <name type="synonym">Agaricus chlorophos</name>
    <dbReference type="NCBI Taxonomy" id="658473"/>
    <lineage>
        <taxon>Eukaryota</taxon>
        <taxon>Fungi</taxon>
        <taxon>Dikarya</taxon>
        <taxon>Basidiomycota</taxon>
        <taxon>Agaricomycotina</taxon>
        <taxon>Agaricomycetes</taxon>
        <taxon>Agaricomycetidae</taxon>
        <taxon>Agaricales</taxon>
        <taxon>Marasmiineae</taxon>
        <taxon>Mycenaceae</taxon>
        <taxon>Mycena</taxon>
    </lineage>
</organism>
<name>A0ABQ0LL18_MYCCL</name>
<dbReference type="Proteomes" id="UP000815677">
    <property type="component" value="Unassembled WGS sequence"/>
</dbReference>